<protein>
    <submittedName>
        <fullName evidence="1">Uncharacterized protein</fullName>
    </submittedName>
</protein>
<dbReference type="AlphaFoldDB" id="A0A1M6I0P9"/>
<keyword evidence="2" id="KW-1185">Reference proteome</keyword>
<dbReference type="EMBL" id="FQYU01000003">
    <property type="protein sequence ID" value="SHJ27854.1"/>
    <property type="molecule type" value="Genomic_DNA"/>
</dbReference>
<gene>
    <name evidence="1" type="ORF">SAMN04488513_103267</name>
</gene>
<evidence type="ECO:0000313" key="1">
    <source>
        <dbReference type="EMBL" id="SHJ27854.1"/>
    </source>
</evidence>
<sequence>MYRLLQYLRFLAGSTNQHGVHSPFVFAYLTQCLYTKPRLHGRKTMDVLLKSIRYFNAKRIQLPEKGPERELIAKHFPSTATVNEAADIIYMDIFKKTTIDAILDKKNSIGNDCLLLIDNIHADKEKNSLWNALKKNGRVTVTIDMFYCGAVFFRKEQAKEHFKIRI</sequence>
<accession>A0A1M6I0P9</accession>
<dbReference type="RefSeq" id="WP_072993573.1">
    <property type="nucleotide sequence ID" value="NZ_FQYU01000003.1"/>
</dbReference>
<dbReference type="Proteomes" id="UP000184543">
    <property type="component" value="Unassembled WGS sequence"/>
</dbReference>
<proteinExistence type="predicted"/>
<dbReference type="STRING" id="192903.SAMN04488513_103267"/>
<reference evidence="2" key="1">
    <citation type="submission" date="2016-11" db="EMBL/GenBank/DDBJ databases">
        <authorList>
            <person name="Varghese N."/>
            <person name="Submissions S."/>
        </authorList>
    </citation>
    <scope>NUCLEOTIDE SEQUENCE [LARGE SCALE GENOMIC DNA]</scope>
    <source>
        <strain evidence="2">DSM 19858</strain>
    </source>
</reference>
<name>A0A1M6I0P9_9FLAO</name>
<organism evidence="1 2">
    <name type="scientific">Pseudozobellia thermophila</name>
    <dbReference type="NCBI Taxonomy" id="192903"/>
    <lineage>
        <taxon>Bacteria</taxon>
        <taxon>Pseudomonadati</taxon>
        <taxon>Bacteroidota</taxon>
        <taxon>Flavobacteriia</taxon>
        <taxon>Flavobacteriales</taxon>
        <taxon>Flavobacteriaceae</taxon>
        <taxon>Pseudozobellia</taxon>
    </lineage>
</organism>
<dbReference type="OrthoDB" id="5464618at2"/>
<evidence type="ECO:0000313" key="2">
    <source>
        <dbReference type="Proteomes" id="UP000184543"/>
    </source>
</evidence>